<name>A0ABM8FME3_9BACT</name>
<dbReference type="InterPro" id="IPR011330">
    <property type="entry name" value="Glyco_hydro/deAcase_b/a-brl"/>
</dbReference>
<dbReference type="Pfam" id="PF01522">
    <property type="entry name" value="Polysacc_deac_1"/>
    <property type="match status" value="1"/>
</dbReference>
<evidence type="ECO:0000256" key="2">
    <source>
        <dbReference type="ARBA" id="ARBA00022729"/>
    </source>
</evidence>
<dbReference type="RefSeq" id="WP_286336486.1">
    <property type="nucleotide sequence ID" value="NZ_AP027370.1"/>
</dbReference>
<dbReference type="Proteomes" id="UP001321445">
    <property type="component" value="Chromosome"/>
</dbReference>
<accession>A0ABM8FME3</accession>
<evidence type="ECO:0000313" key="4">
    <source>
        <dbReference type="EMBL" id="BDY13536.1"/>
    </source>
</evidence>
<dbReference type="SUPFAM" id="SSF88713">
    <property type="entry name" value="Glycoside hydrolase/deacetylase"/>
    <property type="match status" value="1"/>
</dbReference>
<feature type="domain" description="NodB homology" evidence="3">
    <location>
        <begin position="70"/>
        <end position="247"/>
    </location>
</feature>
<gene>
    <name evidence="4" type="ORF">HCR_18480</name>
</gene>
<keyword evidence="5" id="KW-1185">Reference proteome</keyword>
<sequence length="247" mass="28650">MVKNAVKTVLLHTGALLYGNQDSKVIYYHDIHDNTAYTSMSTPIKLFLKHLETIQNMNYTVVQEITNRKNEIEITFDDGFRGLYENFLLLIDRKIHVKLFLVTDFIDKKNYLTKGEIEEMLGSGYLSIGSHSVSHQNLDLHDRKRLIYELEASKKKLEDLFDRQISSLCFPRGRFSDLVIEESEKTGYSKLYSCLPGSYFSPYRKNLIPRSLAQHALPSDFSAILNGGDQIYFKRYLKMHYRNGDLA</sequence>
<dbReference type="CDD" id="cd10918">
    <property type="entry name" value="CE4_NodB_like_5s_6s"/>
    <property type="match status" value="1"/>
</dbReference>
<evidence type="ECO:0000313" key="5">
    <source>
        <dbReference type="Proteomes" id="UP001321445"/>
    </source>
</evidence>
<evidence type="ECO:0000259" key="3">
    <source>
        <dbReference type="PROSITE" id="PS51677"/>
    </source>
</evidence>
<comment type="subcellular location">
    <subcellularLocation>
        <location evidence="1">Secreted</location>
    </subcellularLocation>
</comment>
<dbReference type="Gene3D" id="3.20.20.370">
    <property type="entry name" value="Glycoside hydrolase/deacetylase"/>
    <property type="match status" value="1"/>
</dbReference>
<evidence type="ECO:0000256" key="1">
    <source>
        <dbReference type="ARBA" id="ARBA00004613"/>
    </source>
</evidence>
<proteinExistence type="predicted"/>
<dbReference type="PANTHER" id="PTHR34216">
    <property type="match status" value="1"/>
</dbReference>
<dbReference type="InterPro" id="IPR051398">
    <property type="entry name" value="Polysacch_Deacetylase"/>
</dbReference>
<dbReference type="PROSITE" id="PS51677">
    <property type="entry name" value="NODB"/>
    <property type="match status" value="1"/>
</dbReference>
<protein>
    <recommendedName>
        <fullName evidence="3">NodB homology domain-containing protein</fullName>
    </recommendedName>
</protein>
<dbReference type="EMBL" id="AP027370">
    <property type="protein sequence ID" value="BDY13536.1"/>
    <property type="molecule type" value="Genomic_DNA"/>
</dbReference>
<reference evidence="4 5" key="1">
    <citation type="submission" date="2023-03" db="EMBL/GenBank/DDBJ databases">
        <title>Description of Hydrogenimonas sp. ISO32.</title>
        <authorList>
            <person name="Mino S."/>
            <person name="Fukazawa S."/>
            <person name="Sawabe T."/>
        </authorList>
    </citation>
    <scope>NUCLEOTIDE SEQUENCE [LARGE SCALE GENOMIC DNA]</scope>
    <source>
        <strain evidence="4 5">ISO32</strain>
    </source>
</reference>
<dbReference type="PANTHER" id="PTHR34216:SF3">
    <property type="entry name" value="POLY-BETA-1,6-N-ACETYL-D-GLUCOSAMINE N-DEACETYLASE"/>
    <property type="match status" value="1"/>
</dbReference>
<keyword evidence="2" id="KW-0732">Signal</keyword>
<dbReference type="InterPro" id="IPR002509">
    <property type="entry name" value="NODB_dom"/>
</dbReference>
<organism evidence="4 5">
    <name type="scientific">Hydrogenimonas cancrithermarum</name>
    <dbReference type="NCBI Taxonomy" id="2993563"/>
    <lineage>
        <taxon>Bacteria</taxon>
        <taxon>Pseudomonadati</taxon>
        <taxon>Campylobacterota</taxon>
        <taxon>Epsilonproteobacteria</taxon>
        <taxon>Campylobacterales</taxon>
        <taxon>Hydrogenimonadaceae</taxon>
        <taxon>Hydrogenimonas</taxon>
    </lineage>
</organism>